<feature type="chain" id="PRO_5028245154" evidence="10">
    <location>
        <begin position="29"/>
        <end position="801"/>
    </location>
</feature>
<evidence type="ECO:0000256" key="2">
    <source>
        <dbReference type="ARBA" id="ARBA00022692"/>
    </source>
</evidence>
<keyword evidence="5" id="KW-0130">Cell adhesion</keyword>
<dbReference type="CTD" id="389118"/>
<dbReference type="Proteomes" id="UP000515159">
    <property type="component" value="Chromosome 17"/>
</dbReference>
<feature type="domain" description="Cadherin" evidence="11">
    <location>
        <begin position="345"/>
        <end position="453"/>
    </location>
</feature>
<proteinExistence type="predicted"/>
<dbReference type="PANTHER" id="PTHR24025:SF30">
    <property type="entry name" value="CADHERIN DOMAIN-CONTAINING PROTEIN"/>
    <property type="match status" value="1"/>
</dbReference>
<evidence type="ECO:0000256" key="1">
    <source>
        <dbReference type="ARBA" id="ARBA00004370"/>
    </source>
</evidence>
<dbReference type="PANTHER" id="PTHR24025">
    <property type="entry name" value="DESMOGLEIN FAMILY MEMBER"/>
    <property type="match status" value="1"/>
</dbReference>
<keyword evidence="12" id="KW-1185">Reference proteome</keyword>
<dbReference type="OrthoDB" id="9949162at2759"/>
<dbReference type="SMART" id="SM00112">
    <property type="entry name" value="CA"/>
    <property type="match status" value="4"/>
</dbReference>
<dbReference type="FunFam" id="2.60.40.60:FF:000268">
    <property type="entry name" value="Cadherin related family member 4"/>
    <property type="match status" value="1"/>
</dbReference>
<dbReference type="KEGG" id="gsh:117351306"/>
<evidence type="ECO:0000256" key="3">
    <source>
        <dbReference type="ARBA" id="ARBA00022737"/>
    </source>
</evidence>
<dbReference type="GeneID" id="117351306"/>
<feature type="domain" description="Cadherin" evidence="11">
    <location>
        <begin position="568"/>
        <end position="686"/>
    </location>
</feature>
<protein>
    <submittedName>
        <fullName evidence="13">Cadherin-related family member 4 isoform X1</fullName>
    </submittedName>
</protein>
<feature type="transmembrane region" description="Helical" evidence="9">
    <location>
        <begin position="699"/>
        <end position="720"/>
    </location>
</feature>
<evidence type="ECO:0000259" key="11">
    <source>
        <dbReference type="PROSITE" id="PS50268"/>
    </source>
</evidence>
<organism evidence="12 13">
    <name type="scientific">Geotrypetes seraphini</name>
    <name type="common">Gaboon caecilian</name>
    <name type="synonym">Caecilia seraphini</name>
    <dbReference type="NCBI Taxonomy" id="260995"/>
    <lineage>
        <taxon>Eukaryota</taxon>
        <taxon>Metazoa</taxon>
        <taxon>Chordata</taxon>
        <taxon>Craniata</taxon>
        <taxon>Vertebrata</taxon>
        <taxon>Euteleostomi</taxon>
        <taxon>Amphibia</taxon>
        <taxon>Gymnophiona</taxon>
        <taxon>Geotrypetes</taxon>
    </lineage>
</organism>
<dbReference type="CDD" id="cd11304">
    <property type="entry name" value="Cadherin_repeat"/>
    <property type="match status" value="4"/>
</dbReference>
<keyword evidence="6 9" id="KW-1133">Transmembrane helix</keyword>
<dbReference type="SUPFAM" id="SSF49313">
    <property type="entry name" value="Cadherin-like"/>
    <property type="match status" value="4"/>
</dbReference>
<comment type="subcellular location">
    <subcellularLocation>
        <location evidence="1">Membrane</location>
    </subcellularLocation>
</comment>
<keyword evidence="2 9" id="KW-0812">Transmembrane</keyword>
<dbReference type="RefSeq" id="XP_033782326.1">
    <property type="nucleotide sequence ID" value="XM_033926435.1"/>
</dbReference>
<evidence type="ECO:0000313" key="13">
    <source>
        <dbReference type="RefSeq" id="XP_033782326.1"/>
    </source>
</evidence>
<dbReference type="AlphaFoldDB" id="A0A6P8Q5F8"/>
<keyword evidence="3" id="KW-0677">Repeat</keyword>
<evidence type="ECO:0000256" key="7">
    <source>
        <dbReference type="ARBA" id="ARBA00023136"/>
    </source>
</evidence>
<dbReference type="InterPro" id="IPR002126">
    <property type="entry name" value="Cadherin-like_dom"/>
</dbReference>
<evidence type="ECO:0000256" key="9">
    <source>
        <dbReference type="SAM" id="Phobius"/>
    </source>
</evidence>
<dbReference type="GO" id="GO:0005509">
    <property type="term" value="F:calcium ion binding"/>
    <property type="evidence" value="ECO:0007669"/>
    <property type="project" value="UniProtKB-UniRule"/>
</dbReference>
<dbReference type="FunCoup" id="A0A6P8Q5F8">
    <property type="interactions" value="9"/>
</dbReference>
<feature type="domain" description="Cadherin" evidence="11">
    <location>
        <begin position="454"/>
        <end position="572"/>
    </location>
</feature>
<dbReference type="PRINTS" id="PR00205">
    <property type="entry name" value="CADHERIN"/>
</dbReference>
<evidence type="ECO:0000256" key="6">
    <source>
        <dbReference type="ARBA" id="ARBA00022989"/>
    </source>
</evidence>
<keyword evidence="7 9" id="KW-0472">Membrane</keyword>
<dbReference type="GO" id="GO:0005911">
    <property type="term" value="C:cell-cell junction"/>
    <property type="evidence" value="ECO:0007669"/>
    <property type="project" value="TreeGrafter"/>
</dbReference>
<evidence type="ECO:0000256" key="8">
    <source>
        <dbReference type="PROSITE-ProRule" id="PRU00043"/>
    </source>
</evidence>
<name>A0A6P8Q5F8_GEOSA</name>
<feature type="domain" description="Cadherin" evidence="11">
    <location>
        <begin position="234"/>
        <end position="344"/>
    </location>
</feature>
<evidence type="ECO:0000313" key="12">
    <source>
        <dbReference type="Proteomes" id="UP000515159"/>
    </source>
</evidence>
<dbReference type="PROSITE" id="PS00232">
    <property type="entry name" value="CADHERIN_1"/>
    <property type="match status" value="1"/>
</dbReference>
<keyword evidence="10" id="KW-0732">Signal</keyword>
<accession>A0A6P8Q5F8</accession>
<dbReference type="Pfam" id="PF00028">
    <property type="entry name" value="Cadherin"/>
    <property type="match status" value="1"/>
</dbReference>
<dbReference type="PROSITE" id="PS50268">
    <property type="entry name" value="CADHERIN_2"/>
    <property type="match status" value="4"/>
</dbReference>
<reference evidence="13" key="1">
    <citation type="submission" date="2025-08" db="UniProtKB">
        <authorList>
            <consortium name="RefSeq"/>
        </authorList>
    </citation>
    <scope>IDENTIFICATION</scope>
</reference>
<feature type="signal peptide" evidence="10">
    <location>
        <begin position="1"/>
        <end position="28"/>
    </location>
</feature>
<dbReference type="Gene3D" id="2.60.40.60">
    <property type="entry name" value="Cadherins"/>
    <property type="match status" value="5"/>
</dbReference>
<dbReference type="InParanoid" id="A0A6P8Q5F8"/>
<gene>
    <name evidence="13" type="primary">CDHR4</name>
</gene>
<dbReference type="InterPro" id="IPR050971">
    <property type="entry name" value="Cadherin-domain_protein"/>
</dbReference>
<evidence type="ECO:0000256" key="5">
    <source>
        <dbReference type="ARBA" id="ARBA00022889"/>
    </source>
</evidence>
<dbReference type="InterPro" id="IPR015919">
    <property type="entry name" value="Cadherin-like_sf"/>
</dbReference>
<dbReference type="GO" id="GO:0005886">
    <property type="term" value="C:plasma membrane"/>
    <property type="evidence" value="ECO:0007669"/>
    <property type="project" value="InterPro"/>
</dbReference>
<sequence>MITSNMEEATSLLFPLLILLTVIQSSSGQAYLDDLPMTDVIDENTPPKTPLYTFYLRRCTDPNPKARIDHSNPPTNFFNDPIVNEYSDLNSYKIQITASSAAAFDSDDVNLYQLFIKVDCSGRLLEGQLFLQVQPSEEPQCEAKFASIGETVQVREDVAPFTELYKVVLRRPSYSTLTYKITQPSPEIFSIDNGKVQVPASGFNYKSGNNKFTLQITVENAKGKSCSGTLTIEVLPVYHNTVKFTSVSNTVVINENQFPAINVTRVKASGDHVLYELISPTTAYYIDQELGTIRTSRILDLEKNPELKQSILLIRAYNKYHHNDSDIITVNITVQDVNEMPPKCSPAVFVTEVPETTPIETVLSRFSCFDPDVSNTIINFQLMSPASSRYKFRMQNSALQVNSTLTYDSEEMARNNFQYTANILVTDNGIPPLTTVIPVLVKVTRVNQYYPQCNPGTQIFAVNENTPLLSFIGQVNATDRDYADIKSNNVEFSIVDGHSPRVFFIAPISGAIHLLSPLDREVRAQYKLTIQVADVNNDIKPDPINQKTITCIAIINVQDFNDNPPECKPPHYETTICSTLMMTSPIFENIPCSDKDDNNRFSYAIVGGNINNRFRIRNGALYHSGFSYNLQDVYDPLTFELLIEVTDDPPPRLSTTVAVIVRVIPCPTTILTTTQKTTTQKREPQIVTLTEFYWAPDPWFVTVMTITGILLLAALAFLIWKILSRTTYCMTTPKEASQPLLQNKNVPDIEAHVAKEQQPNMNQKEPIPLSPLSLQFDGRAQDPVSGRDYLFNSRTGERRWI</sequence>
<evidence type="ECO:0000256" key="4">
    <source>
        <dbReference type="ARBA" id="ARBA00022837"/>
    </source>
</evidence>
<keyword evidence="4 8" id="KW-0106">Calcium</keyword>
<dbReference type="InterPro" id="IPR020894">
    <property type="entry name" value="Cadherin_CS"/>
</dbReference>
<evidence type="ECO:0000256" key="10">
    <source>
        <dbReference type="SAM" id="SignalP"/>
    </source>
</evidence>
<dbReference type="GO" id="GO:0007156">
    <property type="term" value="P:homophilic cell adhesion via plasma membrane adhesion molecules"/>
    <property type="evidence" value="ECO:0007669"/>
    <property type="project" value="InterPro"/>
</dbReference>